<feature type="compositionally biased region" description="Acidic residues" evidence="1">
    <location>
        <begin position="285"/>
        <end position="296"/>
    </location>
</feature>
<keyword evidence="6" id="KW-1185">Reference proteome</keyword>
<organism evidence="4 6">
    <name type="scientific">Phytophthora rubi</name>
    <dbReference type="NCBI Taxonomy" id="129364"/>
    <lineage>
        <taxon>Eukaryota</taxon>
        <taxon>Sar</taxon>
        <taxon>Stramenopiles</taxon>
        <taxon>Oomycota</taxon>
        <taxon>Peronosporomycetes</taxon>
        <taxon>Peronosporales</taxon>
        <taxon>Peronosporaceae</taxon>
        <taxon>Phytophthora</taxon>
    </lineage>
</organism>
<dbReference type="AlphaFoldDB" id="A0A6A4G3X2"/>
<protein>
    <submittedName>
        <fullName evidence="4">Uncharacterized protein</fullName>
    </submittedName>
</protein>
<evidence type="ECO:0000313" key="7">
    <source>
        <dbReference type="Proteomes" id="UP000435112"/>
    </source>
</evidence>
<feature type="region of interest" description="Disordered" evidence="1">
    <location>
        <begin position="285"/>
        <end position="331"/>
    </location>
</feature>
<comment type="caution">
    <text evidence="4">The sequence shown here is derived from an EMBL/GenBank/DDBJ whole genome shotgun (WGS) entry which is preliminary data.</text>
</comment>
<evidence type="ECO:0000313" key="6">
    <source>
        <dbReference type="Proteomes" id="UP000434957"/>
    </source>
</evidence>
<evidence type="ECO:0000313" key="4">
    <source>
        <dbReference type="EMBL" id="KAE9351055.1"/>
    </source>
</evidence>
<proteinExistence type="predicted"/>
<dbReference type="OrthoDB" id="129708at2759"/>
<accession>A0A6A4G3X2</accession>
<dbReference type="Proteomes" id="UP000429607">
    <property type="component" value="Unassembled WGS sequence"/>
</dbReference>
<evidence type="ECO:0000313" key="5">
    <source>
        <dbReference type="Proteomes" id="UP000429607"/>
    </source>
</evidence>
<dbReference type="Proteomes" id="UP000434957">
    <property type="component" value="Unassembled WGS sequence"/>
</dbReference>
<feature type="compositionally biased region" description="Acidic residues" evidence="1">
    <location>
        <begin position="368"/>
        <end position="377"/>
    </location>
</feature>
<evidence type="ECO:0000313" key="2">
    <source>
        <dbReference type="EMBL" id="KAE9040739.1"/>
    </source>
</evidence>
<evidence type="ECO:0000313" key="3">
    <source>
        <dbReference type="EMBL" id="KAE9045911.1"/>
    </source>
</evidence>
<feature type="region of interest" description="Disordered" evidence="1">
    <location>
        <begin position="82"/>
        <end position="108"/>
    </location>
</feature>
<dbReference type="EMBL" id="QXFU01000194">
    <property type="protein sequence ID" value="KAE9040739.1"/>
    <property type="molecule type" value="Genomic_DNA"/>
</dbReference>
<gene>
    <name evidence="3" type="ORF">PR001_g4775</name>
    <name evidence="2" type="ORF">PR002_g4815</name>
    <name evidence="4" type="ORF">PR003_g5067</name>
</gene>
<sequence>MSVGNADGNGDELETLGVPSLYLGNNTPLDETLALSVDLVAKTTVDTVVQEAVEALAQAVADATQWFADAVRGELISQAVITADPPGSTGSPAEEKDKHACSSPAASPPRLVDHLPLLTRPPSAAIHAVAKATVDSVTQEAVKKVVRAVEDASEWIIQAVETELVSQAMKPDEGIAIHNATEWLTQAVRSELVAHAVADASPTAAAFEDQQERVDTPEVVPAHDAPRVDESQVAAVRELAKATAAAALSTALQTVAQAIDDASKWLVQAVRDELVAQVVIDALSDPDDVPQDDEADNNSTDSTDLKEQQQQPSPSAEEVDESTNVPVLQLPSSAPVPSEAMADFAVPFVNDVVASALHEAVPVSSPEPQDEVYDDDYTPINTPTAEEAPSKSPLPSTRPPEQETPFVPPVILSGRATPPDTKPTPR</sequence>
<dbReference type="EMBL" id="QXFT01000203">
    <property type="protein sequence ID" value="KAE9351055.1"/>
    <property type="molecule type" value="Genomic_DNA"/>
</dbReference>
<dbReference type="Proteomes" id="UP000435112">
    <property type="component" value="Unassembled WGS sequence"/>
</dbReference>
<feature type="region of interest" description="Disordered" evidence="1">
    <location>
        <begin position="360"/>
        <end position="426"/>
    </location>
</feature>
<feature type="compositionally biased region" description="Polar residues" evidence="1">
    <location>
        <begin position="322"/>
        <end position="331"/>
    </location>
</feature>
<reference evidence="4 6" key="1">
    <citation type="submission" date="2018-08" db="EMBL/GenBank/DDBJ databases">
        <title>Genomic investigation of the strawberry pathogen Phytophthora fragariae indicates pathogenicity is determined by transcriptional variation in three key races.</title>
        <authorList>
            <person name="Adams T.M."/>
            <person name="Armitage A.D."/>
            <person name="Sobczyk M.K."/>
            <person name="Bates H.J."/>
            <person name="Dunwell J.M."/>
            <person name="Nellist C.F."/>
            <person name="Harrison R.J."/>
        </authorList>
    </citation>
    <scope>NUCLEOTIDE SEQUENCE [LARGE SCALE GENOMIC DNA]</scope>
    <source>
        <strain evidence="3 5">SCRP249</strain>
        <strain evidence="2 7">SCRP324</strain>
        <strain evidence="4 6">SCRP333</strain>
    </source>
</reference>
<name>A0A6A4G3X2_9STRA</name>
<dbReference type="EMBL" id="QXFV01000201">
    <property type="protein sequence ID" value="KAE9045911.1"/>
    <property type="molecule type" value="Genomic_DNA"/>
</dbReference>
<evidence type="ECO:0000256" key="1">
    <source>
        <dbReference type="SAM" id="MobiDB-lite"/>
    </source>
</evidence>